<protein>
    <submittedName>
        <fullName evidence="3">Tetratricopeptide repeat protein</fullName>
    </submittedName>
</protein>
<gene>
    <name evidence="3" type="ORF">GXW79_12745</name>
</gene>
<feature type="repeat" description="TPR" evidence="2">
    <location>
        <begin position="73"/>
        <end position="106"/>
    </location>
</feature>
<evidence type="ECO:0000256" key="2">
    <source>
        <dbReference type="PROSITE-ProRule" id="PRU00339"/>
    </source>
</evidence>
<dbReference type="SUPFAM" id="SSF53448">
    <property type="entry name" value="Nucleotide-diphospho-sugar transferases"/>
    <property type="match status" value="1"/>
</dbReference>
<evidence type="ECO:0000313" key="4">
    <source>
        <dbReference type="Proteomes" id="UP001196068"/>
    </source>
</evidence>
<organism evidence="3 4">
    <name type="scientific">Plastoroseomonas arctica</name>
    <dbReference type="NCBI Taxonomy" id="1509237"/>
    <lineage>
        <taxon>Bacteria</taxon>
        <taxon>Pseudomonadati</taxon>
        <taxon>Pseudomonadota</taxon>
        <taxon>Alphaproteobacteria</taxon>
        <taxon>Acetobacterales</taxon>
        <taxon>Acetobacteraceae</taxon>
        <taxon>Plastoroseomonas</taxon>
    </lineage>
</organism>
<reference evidence="3" key="1">
    <citation type="submission" date="2020-01" db="EMBL/GenBank/DDBJ databases">
        <authorList>
            <person name="Rat A."/>
        </authorList>
    </citation>
    <scope>NUCLEOTIDE SEQUENCE</scope>
    <source>
        <strain evidence="3">LMG 28251</strain>
    </source>
</reference>
<dbReference type="Pfam" id="PF13432">
    <property type="entry name" value="TPR_16"/>
    <property type="match status" value="4"/>
</dbReference>
<dbReference type="PROSITE" id="PS50005">
    <property type="entry name" value="TPR"/>
    <property type="match status" value="1"/>
</dbReference>
<dbReference type="Gene3D" id="1.25.40.10">
    <property type="entry name" value="Tetratricopeptide repeat domain"/>
    <property type="match status" value="3"/>
</dbReference>
<keyword evidence="1" id="KW-0808">Transferase</keyword>
<dbReference type="GO" id="GO:0000030">
    <property type="term" value="F:mannosyltransferase activity"/>
    <property type="evidence" value="ECO:0007669"/>
    <property type="project" value="TreeGrafter"/>
</dbReference>
<comment type="caution">
    <text evidence="3">The sequence shown here is derived from an EMBL/GenBank/DDBJ whole genome shotgun (WGS) entry which is preliminary data.</text>
</comment>
<dbReference type="SUPFAM" id="SSF48452">
    <property type="entry name" value="TPR-like"/>
    <property type="match status" value="4"/>
</dbReference>
<dbReference type="EMBL" id="JAAEDH010000014">
    <property type="protein sequence ID" value="MBR0655943.1"/>
    <property type="molecule type" value="Genomic_DNA"/>
</dbReference>
<dbReference type="Gene3D" id="3.90.550.20">
    <property type="match status" value="1"/>
</dbReference>
<name>A0AAF1JZN1_9PROT</name>
<dbReference type="InterPro" id="IPR007577">
    <property type="entry name" value="GlycoTrfase_DXD_sugar-bd_CS"/>
</dbReference>
<dbReference type="PANTHER" id="PTHR32385">
    <property type="entry name" value="MANNOSYL PHOSPHORYLINOSITOL CERAMIDE SYNTHASE"/>
    <property type="match status" value="1"/>
</dbReference>
<evidence type="ECO:0000256" key="1">
    <source>
        <dbReference type="ARBA" id="ARBA00022679"/>
    </source>
</evidence>
<proteinExistence type="predicted"/>
<dbReference type="PANTHER" id="PTHR32385:SF15">
    <property type="entry name" value="INOSITOL PHOSPHOCERAMIDE MANNOSYLTRANSFERASE 1"/>
    <property type="match status" value="1"/>
</dbReference>
<keyword evidence="4" id="KW-1185">Reference proteome</keyword>
<keyword evidence="2" id="KW-0802">TPR repeat</keyword>
<accession>A0AAF1JZN1</accession>
<dbReference type="GO" id="GO:0016020">
    <property type="term" value="C:membrane"/>
    <property type="evidence" value="ECO:0007669"/>
    <property type="project" value="GOC"/>
</dbReference>
<dbReference type="Pfam" id="PF04488">
    <property type="entry name" value="Gly_transf_sug"/>
    <property type="match status" value="1"/>
</dbReference>
<evidence type="ECO:0000313" key="3">
    <source>
        <dbReference type="EMBL" id="MBR0655943.1"/>
    </source>
</evidence>
<dbReference type="AlphaFoldDB" id="A0AAF1JZN1"/>
<dbReference type="RefSeq" id="WP_211874791.1">
    <property type="nucleotide sequence ID" value="NZ_JAAEDH010000014.1"/>
</dbReference>
<dbReference type="InterPro" id="IPR019734">
    <property type="entry name" value="TPR_rpt"/>
</dbReference>
<sequence>MAVTAATSPLIAARAAIRAGRPAEALAVLDTPWFLRSPTAEVLLLRADALRALDHPGAEAAYQKVLAVTPREASAMMGLGAIARGRGDTKAAIAAFESAHAAVPRNLRPLDALMREYRDARRWSEAEAKADAALAFTPGHLLALMVKGQAARARGDSAGAIAAFQAAHAAAPTDLKALDQLMRECRDAQLWDAAEAAADAALGIAPDHLLALLMKGHAARGRGELDAATAAYEAAHQAAPGELRPLDMLIREHREAERWEELEVVATAALAIAPEHSAALLALAHMHRRRGALPEAIAVLRPIADTGAARLEFAQMLLDLGEDEARAEARRLLQSHPDQRRARRLLGRAALDRGAFAEARADFESVDDPDLATILALALLAWREGRPEDAQVQIAAAEAMAPDDPRPLELQARLARDAERHADAVDLFRAALARNPSSADSLLGLPAVLASTGAFDEAAAATDQAEAILGPGPRIALLRATALRRRGHWPEALEVARAACVGEEPPLNLIIERTRLELMLAGPEAATAALDTARPNTPKDRCDILLHRALILEERWDYDAAAALFAEGAALVPRHAELRLNAARNALIRLDAEGAREHLGATMEVRAAPRRQAGRSSNISQTHAGQILDEISLDPPFLADLQRIRRLPPAERIGPLGEEIRGNPESTAAAMQLLLAHRAAGPLDQPKLVDGAVIPFRICQFWTDADPPPDVLALMATWARHHPGAAVTRYDDATARAFLARFHPMVTRAFDAAHEPAMRADLFRLAWLYAEGGIYADADDRCHASIAPLLRPGLTLAFYLEPWATIGNNFMAAASGQSIIAEALRQAATAVLRGDRDLVWLSTGPGMMSRCLAAAMVAAGGPPPGVAIFDRPVLHQRVAMHCFLPYKSGNRHWSQAAFRKGARDAAVASPTAFAEEAPALTTE</sequence>
<reference evidence="3" key="2">
    <citation type="journal article" date="2021" name="Syst. Appl. Microbiol.">
        <title>Roseomonas hellenica sp. nov., isolated from roots of wild-growing Alkanna tinctoria.</title>
        <authorList>
            <person name="Rat A."/>
            <person name="Naranjo H.D."/>
            <person name="Lebbe L."/>
            <person name="Cnockaert M."/>
            <person name="Krigas N."/>
            <person name="Grigoriadou K."/>
            <person name="Maloupa E."/>
            <person name="Willems A."/>
        </authorList>
    </citation>
    <scope>NUCLEOTIDE SEQUENCE</scope>
    <source>
        <strain evidence="3">LMG 28251</strain>
    </source>
</reference>
<dbReference type="InterPro" id="IPR051706">
    <property type="entry name" value="Glycosyltransferase_domain"/>
</dbReference>
<dbReference type="SMART" id="SM00028">
    <property type="entry name" value="TPR"/>
    <property type="match status" value="7"/>
</dbReference>
<dbReference type="GO" id="GO:0051999">
    <property type="term" value="P:mannosyl-inositol phosphorylceramide biosynthetic process"/>
    <property type="evidence" value="ECO:0007669"/>
    <property type="project" value="TreeGrafter"/>
</dbReference>
<dbReference type="InterPro" id="IPR011990">
    <property type="entry name" value="TPR-like_helical_dom_sf"/>
</dbReference>
<dbReference type="InterPro" id="IPR029044">
    <property type="entry name" value="Nucleotide-diphossugar_trans"/>
</dbReference>
<dbReference type="Proteomes" id="UP001196068">
    <property type="component" value="Unassembled WGS sequence"/>
</dbReference>